<evidence type="ECO:0000313" key="2">
    <source>
        <dbReference type="Proteomes" id="UP000228380"/>
    </source>
</evidence>
<dbReference type="GO" id="GO:0006121">
    <property type="term" value="P:mitochondrial electron transport, succinate to ubiquinone"/>
    <property type="evidence" value="ECO:0007669"/>
    <property type="project" value="InterPro"/>
</dbReference>
<keyword evidence="2" id="KW-1185">Reference proteome</keyword>
<dbReference type="GeneID" id="103705089"/>
<gene>
    <name evidence="3" type="primary">LOC103705089</name>
</gene>
<evidence type="ECO:0000313" key="3">
    <source>
        <dbReference type="RefSeq" id="XP_008786913.2"/>
    </source>
</evidence>
<dbReference type="OrthoDB" id="822750at2759"/>
<dbReference type="InterPro" id="IPR044963">
    <property type="entry name" value="SDH4"/>
</dbReference>
<dbReference type="KEGG" id="pda:103705089"/>
<reference evidence="3" key="2">
    <citation type="submission" date="2025-08" db="UniProtKB">
        <authorList>
            <consortium name="RefSeq"/>
        </authorList>
    </citation>
    <scope>IDENTIFICATION</scope>
    <source>
        <tissue evidence="3">Young leaves</tissue>
    </source>
</reference>
<dbReference type="Proteomes" id="UP000228380">
    <property type="component" value="Chromosome 12"/>
</dbReference>
<evidence type="ECO:0000256" key="1">
    <source>
        <dbReference type="SAM" id="MobiDB-lite"/>
    </source>
</evidence>
<dbReference type="PANTHER" id="PTHR36358">
    <property type="entry name" value="SUCCINATE DEHYDROGENASE SUBUNIT 4, MITOCHONDRIAL"/>
    <property type="match status" value="1"/>
</dbReference>
<protein>
    <submittedName>
        <fullName evidence="3">Succinate dehydrogenase subunit 4, mitochondrial-like isoform X1</fullName>
    </submittedName>
</protein>
<dbReference type="GO" id="GO:0005743">
    <property type="term" value="C:mitochondrial inner membrane"/>
    <property type="evidence" value="ECO:0007669"/>
    <property type="project" value="InterPro"/>
</dbReference>
<feature type="compositionally biased region" description="Low complexity" evidence="1">
    <location>
        <begin position="65"/>
        <end position="76"/>
    </location>
</feature>
<accession>A0A8B7BWN8</accession>
<feature type="region of interest" description="Disordered" evidence="1">
    <location>
        <begin position="49"/>
        <end position="76"/>
    </location>
</feature>
<sequence length="269" mass="29488">MAALLLTRSKTPNLCRLLHPSSSPIDAFPSSSSQFLRALHSLASPSLLSPPLDLGRAPPPPDCRSAAAGSAPAAPVPHSVTAPRYNALLGSRKLWAYEQIPQSHPIKLVHAGTQGLPRRFSETAHDGTVTHLSNKIISKLSNSTEKNLLQTTCTGREGDCSNVIAFSPLEGTLIKERKSGLGNESSKINRMELSQKITYALIPALLLVSKSAATTSILIFSVYWQIYGFFKEIFLDYVHQEVTRKWVLIYFKLLLLILAKDTILDFDLV</sequence>
<dbReference type="RefSeq" id="XP_008786913.2">
    <property type="nucleotide sequence ID" value="XM_008788691.4"/>
</dbReference>
<dbReference type="AlphaFoldDB" id="A0A8B7BWN8"/>
<proteinExistence type="predicted"/>
<organism evidence="2 3">
    <name type="scientific">Phoenix dactylifera</name>
    <name type="common">Date palm</name>
    <dbReference type="NCBI Taxonomy" id="42345"/>
    <lineage>
        <taxon>Eukaryota</taxon>
        <taxon>Viridiplantae</taxon>
        <taxon>Streptophyta</taxon>
        <taxon>Embryophyta</taxon>
        <taxon>Tracheophyta</taxon>
        <taxon>Spermatophyta</taxon>
        <taxon>Magnoliopsida</taxon>
        <taxon>Liliopsida</taxon>
        <taxon>Arecaceae</taxon>
        <taxon>Coryphoideae</taxon>
        <taxon>Phoeniceae</taxon>
        <taxon>Phoenix</taxon>
    </lineage>
</organism>
<name>A0A8B7BWN8_PHODC</name>
<reference evidence="2" key="1">
    <citation type="journal article" date="2019" name="Nat. Commun.">
        <title>Genome-wide association mapping of date palm fruit traits.</title>
        <authorList>
            <person name="Hazzouri K.M."/>
            <person name="Gros-Balthazard M."/>
            <person name="Flowers J.M."/>
            <person name="Copetti D."/>
            <person name="Lemansour A."/>
            <person name="Lebrun M."/>
            <person name="Masmoudi K."/>
            <person name="Ferrand S."/>
            <person name="Dhar M.I."/>
            <person name="Fresquez Z.A."/>
            <person name="Rosas U."/>
            <person name="Zhang J."/>
            <person name="Talag J."/>
            <person name="Lee S."/>
            <person name="Kudrna D."/>
            <person name="Powell R.F."/>
            <person name="Leitch I.J."/>
            <person name="Krueger R.R."/>
            <person name="Wing R.A."/>
            <person name="Amiri K.M.A."/>
            <person name="Purugganan M.D."/>
        </authorList>
    </citation>
    <scope>NUCLEOTIDE SEQUENCE [LARGE SCALE GENOMIC DNA]</scope>
    <source>
        <strain evidence="2">cv. Khalas</strain>
    </source>
</reference>
<dbReference type="GO" id="GO:0045273">
    <property type="term" value="C:respiratory chain complex II (succinate dehydrogenase)"/>
    <property type="evidence" value="ECO:0007669"/>
    <property type="project" value="InterPro"/>
</dbReference>
<dbReference type="GO" id="GO:0006099">
    <property type="term" value="P:tricarboxylic acid cycle"/>
    <property type="evidence" value="ECO:0007669"/>
    <property type="project" value="InterPro"/>
</dbReference>
<dbReference type="PANTHER" id="PTHR36358:SF1">
    <property type="entry name" value="SUCCINATE DEHYDROGENASE SUBUNIT 4, MITOCHONDRIAL"/>
    <property type="match status" value="1"/>
</dbReference>